<dbReference type="Pfam" id="PF25917">
    <property type="entry name" value="BSH_RND"/>
    <property type="match status" value="1"/>
</dbReference>
<evidence type="ECO:0000259" key="3">
    <source>
        <dbReference type="Pfam" id="PF25876"/>
    </source>
</evidence>
<dbReference type="InterPro" id="IPR006143">
    <property type="entry name" value="RND_pump_MFP"/>
</dbReference>
<dbReference type="Pfam" id="PF25954">
    <property type="entry name" value="Beta-barrel_RND_2"/>
    <property type="match status" value="1"/>
</dbReference>
<comment type="caution">
    <text evidence="6">The sequence shown here is derived from an EMBL/GenBank/DDBJ whole genome shotgun (WGS) entry which is preliminary data.</text>
</comment>
<evidence type="ECO:0000313" key="6">
    <source>
        <dbReference type="EMBL" id="NHK98998.1"/>
    </source>
</evidence>
<dbReference type="SUPFAM" id="SSF111369">
    <property type="entry name" value="HlyD-like secretion proteins"/>
    <property type="match status" value="1"/>
</dbReference>
<evidence type="ECO:0000259" key="4">
    <source>
        <dbReference type="Pfam" id="PF25917"/>
    </source>
</evidence>
<dbReference type="InterPro" id="IPR058792">
    <property type="entry name" value="Beta-barrel_RND_2"/>
</dbReference>
<feature type="domain" description="Multidrug resistance protein MdtA-like barrel-sandwich hybrid" evidence="4">
    <location>
        <begin position="73"/>
        <end position="193"/>
    </location>
</feature>
<keyword evidence="2" id="KW-0175">Coiled coil</keyword>
<feature type="domain" description="CusB-like beta-barrel" evidence="5">
    <location>
        <begin position="207"/>
        <end position="276"/>
    </location>
</feature>
<feature type="domain" description="Multidrug resistance protein MdtA-like alpha-helical hairpin" evidence="3">
    <location>
        <begin position="109"/>
        <end position="166"/>
    </location>
</feature>
<name>A0ABX0HZM0_9BURK</name>
<evidence type="ECO:0000313" key="7">
    <source>
        <dbReference type="Proteomes" id="UP000802098"/>
    </source>
</evidence>
<evidence type="ECO:0000256" key="1">
    <source>
        <dbReference type="ARBA" id="ARBA00009477"/>
    </source>
</evidence>
<accession>A0ABX0HZM0</accession>
<dbReference type="Gene3D" id="2.40.50.100">
    <property type="match status" value="1"/>
</dbReference>
<organism evidence="6 7">
    <name type="scientific">Rubrivivax benzoatilyticus</name>
    <dbReference type="NCBI Taxonomy" id="316997"/>
    <lineage>
        <taxon>Bacteria</taxon>
        <taxon>Pseudomonadati</taxon>
        <taxon>Pseudomonadota</taxon>
        <taxon>Betaproteobacteria</taxon>
        <taxon>Burkholderiales</taxon>
        <taxon>Sphaerotilaceae</taxon>
        <taxon>Rubrivivax</taxon>
    </lineage>
</organism>
<dbReference type="Gene3D" id="1.10.287.470">
    <property type="entry name" value="Helix hairpin bin"/>
    <property type="match status" value="1"/>
</dbReference>
<dbReference type="Proteomes" id="UP000802098">
    <property type="component" value="Unassembled WGS sequence"/>
</dbReference>
<dbReference type="EMBL" id="JAAOCD010000005">
    <property type="protein sequence ID" value="NHK98998.1"/>
    <property type="molecule type" value="Genomic_DNA"/>
</dbReference>
<comment type="similarity">
    <text evidence="1">Belongs to the membrane fusion protein (MFP) (TC 8.A.1) family.</text>
</comment>
<reference evidence="6 7" key="1">
    <citation type="submission" date="2020-03" db="EMBL/GenBank/DDBJ databases">
        <title>Rubrivivax benzoatilyticus JA2 (sequenced after 10 years sub-culturing).</title>
        <authorList>
            <person name="Gupta D."/>
            <person name="Chintalapati S."/>
            <person name="Chintalapati V.R."/>
        </authorList>
    </citation>
    <scope>NUCLEOTIDE SEQUENCE [LARGE SCALE GENOMIC DNA]</scope>
    <source>
        <strain evidence="6 7">JA2-Mal</strain>
    </source>
</reference>
<dbReference type="InterPro" id="IPR058625">
    <property type="entry name" value="MdtA-like_BSH"/>
</dbReference>
<feature type="coiled-coil region" evidence="2">
    <location>
        <begin position="101"/>
        <end position="171"/>
    </location>
</feature>
<proteinExistence type="inferred from homology"/>
<dbReference type="Gene3D" id="2.40.30.170">
    <property type="match status" value="1"/>
</dbReference>
<dbReference type="Gene3D" id="2.40.420.20">
    <property type="match status" value="1"/>
</dbReference>
<dbReference type="InterPro" id="IPR058624">
    <property type="entry name" value="MdtA-like_HH"/>
</dbReference>
<protein>
    <submittedName>
        <fullName evidence="6">Efflux RND transporter periplasmic adaptor subunit</fullName>
    </submittedName>
</protein>
<evidence type="ECO:0000259" key="5">
    <source>
        <dbReference type="Pfam" id="PF25954"/>
    </source>
</evidence>
<sequence>MKRVHTFVAVIGIALAGTMAWWWQQRGPAPASAAVPAGAATSTDATAVEIGRVRRMRLADEAQAVGSLRAAQTVVLRPEVAGRIAGFGFRNGERVRRGQLLVQLDDTLQQAQLRQAQAQAQIARTNLARSRELLAQGFVSQSAVDQNAATLDVAEAQVALARAEVQRMRLVAPFDGTAGIRRVDLGGFVQAGADIVTLDDLSSLSVDFTLPERYLPRLAAGQAVTLDLDALPGQSFVGRIEALDTQVDAEGRAVLVRARVADATARLKPGMFARPRVVFAVREDALVVPEEALVPEGGRQYVWKVVQADGPARAERVEARIGLRRPGVVELLGGVAEGDAVVTAGHARLRGDKPAVRAVELRPGAAAPASAAASAAA</sequence>
<dbReference type="Pfam" id="PF25876">
    <property type="entry name" value="HH_MFP_RND"/>
    <property type="match status" value="1"/>
</dbReference>
<dbReference type="PANTHER" id="PTHR30469:SF11">
    <property type="entry name" value="BLL4320 PROTEIN"/>
    <property type="match status" value="1"/>
</dbReference>
<evidence type="ECO:0000256" key="2">
    <source>
        <dbReference type="SAM" id="Coils"/>
    </source>
</evidence>
<gene>
    <name evidence="6" type="ORF">G7087_11480</name>
</gene>
<keyword evidence="7" id="KW-1185">Reference proteome</keyword>
<dbReference type="PANTHER" id="PTHR30469">
    <property type="entry name" value="MULTIDRUG RESISTANCE PROTEIN MDTA"/>
    <property type="match status" value="1"/>
</dbReference>
<dbReference type="NCBIfam" id="TIGR01730">
    <property type="entry name" value="RND_mfp"/>
    <property type="match status" value="1"/>
</dbReference>